<evidence type="ECO:0008006" key="3">
    <source>
        <dbReference type="Google" id="ProtNLM"/>
    </source>
</evidence>
<keyword evidence="2" id="KW-1185">Reference proteome</keyword>
<reference evidence="1 2" key="2">
    <citation type="submission" date="2016-06" db="EMBL/GenBank/DDBJ databases">
        <title>Pedobacter psychrophilus sp. nov., isolated from Antarctic fragmentary rock.</title>
        <authorList>
            <person name="Svec P."/>
        </authorList>
    </citation>
    <scope>NUCLEOTIDE SEQUENCE [LARGE SCALE GENOMIC DNA]</scope>
    <source>
        <strain evidence="1 2">CCM 8644</strain>
    </source>
</reference>
<evidence type="ECO:0000313" key="1">
    <source>
        <dbReference type="EMBL" id="OAQ41927.1"/>
    </source>
</evidence>
<reference evidence="1 2" key="1">
    <citation type="submission" date="2016-04" db="EMBL/GenBank/DDBJ databases">
        <authorList>
            <person name="Evans L.H."/>
            <person name="Alamgir A."/>
            <person name="Owens N."/>
            <person name="Weber N.D."/>
            <person name="Virtaneva K."/>
            <person name="Barbian K."/>
            <person name="Babar A."/>
            <person name="Rosenke K."/>
        </authorList>
    </citation>
    <scope>NUCLEOTIDE SEQUENCE [LARGE SCALE GENOMIC DNA]</scope>
    <source>
        <strain evidence="1 2">CCM 8644</strain>
    </source>
</reference>
<gene>
    <name evidence="1" type="ORF">A5893_02075</name>
</gene>
<protein>
    <recommendedName>
        <fullName evidence="3">Transcriptional regulator</fullName>
    </recommendedName>
</protein>
<evidence type="ECO:0000313" key="2">
    <source>
        <dbReference type="Proteomes" id="UP000078459"/>
    </source>
</evidence>
<dbReference type="AlphaFoldDB" id="A0A179DLD0"/>
<dbReference type="Proteomes" id="UP000078459">
    <property type="component" value="Unassembled WGS sequence"/>
</dbReference>
<organism evidence="1 2">
    <name type="scientific">Pedobacter psychrophilus</name>
    <dbReference type="NCBI Taxonomy" id="1826909"/>
    <lineage>
        <taxon>Bacteria</taxon>
        <taxon>Pseudomonadati</taxon>
        <taxon>Bacteroidota</taxon>
        <taxon>Sphingobacteriia</taxon>
        <taxon>Sphingobacteriales</taxon>
        <taxon>Sphingobacteriaceae</taxon>
        <taxon>Pedobacter</taxon>
    </lineage>
</organism>
<name>A0A179DLD0_9SPHI</name>
<comment type="caution">
    <text evidence="1">The sequence shown here is derived from an EMBL/GenBank/DDBJ whole genome shotgun (WGS) entry which is preliminary data.</text>
</comment>
<sequence>MPLRNFLEGIKDDHRIRTTHTAVFLTLYGLWLENNGHNPIPIIKKKVMEKAKIISQMTWHRTIIELNEYGYIEYQPTYNRTRVSTVSLYNIVL</sequence>
<proteinExistence type="predicted"/>
<dbReference type="STRING" id="1826909.A5893_02075"/>
<accession>A0A179DLD0</accession>
<dbReference type="EMBL" id="LWHJ01000011">
    <property type="protein sequence ID" value="OAQ41927.1"/>
    <property type="molecule type" value="Genomic_DNA"/>
</dbReference>